<dbReference type="GO" id="GO:0007623">
    <property type="term" value="P:circadian rhythm"/>
    <property type="evidence" value="ECO:0007669"/>
    <property type="project" value="UniProtKB-ARBA"/>
</dbReference>
<dbReference type="PANTHER" id="PTHR11008">
    <property type="entry name" value="PROTEIN TAKEOUT-LIKE PROTEIN"/>
    <property type="match status" value="1"/>
</dbReference>
<dbReference type="EMBL" id="HBUF01442187">
    <property type="protein sequence ID" value="CAG6743006.1"/>
    <property type="molecule type" value="Transcribed_RNA"/>
</dbReference>
<accession>A0A8D9BCW9</accession>
<dbReference type="PANTHER" id="PTHR11008:SF14">
    <property type="entry name" value="CIRCADIAN CLOCK-CONTROLLED PROTEIN-LIKE PROTEIN"/>
    <property type="match status" value="1"/>
</dbReference>
<sequence length="252" mass="28443">MLPLIRPVTLVFLFCCTLALTSPVPVQKELPPYIHVCNRNDKAMESCIRENIEEIKPKLKDGIPELKIPKLEPLYIKELVAADTTALKISTKDLYVYGGSDFNIGQIQMDPKKHEFKFEIGFPHIKLDGKYNVDGKIMLNSINGHGNITGDIYDIKANITLHGNKMEKEGITVAHFTDMKIKLKVSKGKVHLTNLFNGDKQLGEMINTVINQNFEAFAKELSPLIEQTLSKLLLPMIDGIVESFPYDSLFRE</sequence>
<organism evidence="5">
    <name type="scientific">Cacopsylla melanoneura</name>
    <dbReference type="NCBI Taxonomy" id="428564"/>
    <lineage>
        <taxon>Eukaryota</taxon>
        <taxon>Metazoa</taxon>
        <taxon>Ecdysozoa</taxon>
        <taxon>Arthropoda</taxon>
        <taxon>Hexapoda</taxon>
        <taxon>Insecta</taxon>
        <taxon>Pterygota</taxon>
        <taxon>Neoptera</taxon>
        <taxon>Paraneoptera</taxon>
        <taxon>Hemiptera</taxon>
        <taxon>Sternorrhyncha</taxon>
        <taxon>Psylloidea</taxon>
        <taxon>Psyllidae</taxon>
        <taxon>Psyllinae</taxon>
        <taxon>Cacopsylla</taxon>
    </lineage>
</organism>
<dbReference type="Pfam" id="PF06585">
    <property type="entry name" value="JHBP"/>
    <property type="match status" value="1"/>
</dbReference>
<dbReference type="InterPro" id="IPR038606">
    <property type="entry name" value="To_sf"/>
</dbReference>
<dbReference type="AlphaFoldDB" id="A0A8D9BCW9"/>
<dbReference type="EMBL" id="HBUF01108220">
    <property type="protein sequence ID" value="CAG6639629.1"/>
    <property type="molecule type" value="Transcribed_RNA"/>
</dbReference>
<name>A0A8D9BCW9_9HEMI</name>
<comment type="similarity">
    <text evidence="3">Belongs to the TO family.</text>
</comment>
<evidence type="ECO:0000256" key="4">
    <source>
        <dbReference type="SAM" id="SignalP"/>
    </source>
</evidence>
<dbReference type="SMART" id="SM00700">
    <property type="entry name" value="JHBP"/>
    <property type="match status" value="1"/>
</dbReference>
<dbReference type="Gene3D" id="3.15.10.30">
    <property type="entry name" value="Haemolymph juvenile hormone binding protein"/>
    <property type="match status" value="1"/>
</dbReference>
<keyword evidence="2" id="KW-0090">Biological rhythms</keyword>
<evidence type="ECO:0000313" key="5">
    <source>
        <dbReference type="EMBL" id="CAG6782585.1"/>
    </source>
</evidence>
<protein>
    <submittedName>
        <fullName evidence="5">Protein takeout</fullName>
    </submittedName>
</protein>
<dbReference type="GO" id="GO:0005615">
    <property type="term" value="C:extracellular space"/>
    <property type="evidence" value="ECO:0007669"/>
    <property type="project" value="TreeGrafter"/>
</dbReference>
<feature type="signal peptide" evidence="4">
    <location>
        <begin position="1"/>
        <end position="23"/>
    </location>
</feature>
<evidence type="ECO:0000256" key="3">
    <source>
        <dbReference type="ARBA" id="ARBA00060902"/>
    </source>
</evidence>
<evidence type="ECO:0000256" key="2">
    <source>
        <dbReference type="ARBA" id="ARBA00023108"/>
    </source>
</evidence>
<dbReference type="EMBL" id="HBUF01282304">
    <property type="protein sequence ID" value="CAG6687638.1"/>
    <property type="molecule type" value="Transcribed_RNA"/>
</dbReference>
<reference evidence="5" key="1">
    <citation type="submission" date="2021-05" db="EMBL/GenBank/DDBJ databases">
        <authorList>
            <person name="Alioto T."/>
            <person name="Alioto T."/>
            <person name="Gomez Garrido J."/>
        </authorList>
    </citation>
    <scope>NUCLEOTIDE SEQUENCE</scope>
</reference>
<dbReference type="FunFam" id="3.15.10.30:FF:000001">
    <property type="entry name" value="Takeout-like protein 1"/>
    <property type="match status" value="1"/>
</dbReference>
<dbReference type="EMBL" id="HBUF01282303">
    <property type="protein sequence ID" value="CAG6687637.1"/>
    <property type="molecule type" value="Transcribed_RNA"/>
</dbReference>
<keyword evidence="1 4" id="KW-0732">Signal</keyword>
<dbReference type="EMBL" id="HBUF01442188">
    <property type="protein sequence ID" value="CAG6743007.1"/>
    <property type="molecule type" value="Transcribed_RNA"/>
</dbReference>
<dbReference type="InterPro" id="IPR010562">
    <property type="entry name" value="Haemolymph_juvenile_hormone-bd"/>
</dbReference>
<proteinExistence type="inferred from homology"/>
<evidence type="ECO:0000256" key="1">
    <source>
        <dbReference type="ARBA" id="ARBA00022729"/>
    </source>
</evidence>
<dbReference type="EMBL" id="HBUF01628223">
    <property type="protein sequence ID" value="CAG6782585.1"/>
    <property type="molecule type" value="Transcribed_RNA"/>
</dbReference>
<feature type="chain" id="PRO_5036429083" evidence="4">
    <location>
        <begin position="24"/>
        <end position="252"/>
    </location>
</feature>